<name>A0A6C2UQW6_9BACT</name>
<protein>
    <recommendedName>
        <fullName evidence="2">Right handed beta helix domain-containing protein</fullName>
    </recommendedName>
</protein>
<dbReference type="RefSeq" id="WP_168433556.1">
    <property type="nucleotide sequence ID" value="NZ_CAAHFH010000002.1"/>
</dbReference>
<dbReference type="SMART" id="SM00710">
    <property type="entry name" value="PbH1"/>
    <property type="match status" value="6"/>
</dbReference>
<dbReference type="InterPro" id="IPR012334">
    <property type="entry name" value="Pectin_lyas_fold"/>
</dbReference>
<dbReference type="SUPFAM" id="SSF51126">
    <property type="entry name" value="Pectin lyase-like"/>
    <property type="match status" value="1"/>
</dbReference>
<dbReference type="Proteomes" id="UP000346198">
    <property type="component" value="Unassembled WGS sequence"/>
</dbReference>
<evidence type="ECO:0000256" key="1">
    <source>
        <dbReference type="SAM" id="SignalP"/>
    </source>
</evidence>
<keyword evidence="4" id="KW-1185">Reference proteome</keyword>
<dbReference type="EMBL" id="CAAHFH010000002">
    <property type="protein sequence ID" value="VGO22685.1"/>
    <property type="molecule type" value="Genomic_DNA"/>
</dbReference>
<proteinExistence type="predicted"/>
<evidence type="ECO:0000313" key="4">
    <source>
        <dbReference type="Proteomes" id="UP000346198"/>
    </source>
</evidence>
<gene>
    <name evidence="3" type="ORF">SCARR_04780</name>
</gene>
<sequence length="547" mass="60255">MKKVLFTVALLVASSVLASPKTFYIDSAIGQDANDGLSPNAAFQTLGKVNSLKLEAGDTILFTSGQVFKGSLNIQNVSGNAEAPIVISSTGPEKAVIDGKGRLAALSIMSSSFITVKNLEITADGGASKNGANRRSMIRYGIFYDTPESGNFGNLIFQDLYIHDVYYNDNGYVRPNMRLQRKDKQLHGRFGWGVKVDCREGSTLKNVLFKNCVVERVSSPGIRLKSHPNDAESPNMEDVQILDCRLTDIGGPGIVVSAADNTIIRGCKTLRTGSRVDPRGRGQGTGIWVFNNNRAVIEKNTVIGARGPRDSAGIHVDAMSRNVFVQYNLSIDNEGAFVQLLGQVRNSTYRYNVSINDGARRKGEGHAAIDGYIFKLFSYVLADTENPEGPFDSYVYNNTIYVGRDVQDSTFSVESKSRGALFANNIVYTENDIFYNREESETSKLDDAQEDQLIYFRNNMFRKKYDWMSNPFTVPFPVIANPRFANAGGQEISDYIPQNKAACSKGIRIQKLPDDEQGLIGGFDVEYDILGMKVDSSRPLIGAIRPY</sequence>
<dbReference type="Pfam" id="PF13229">
    <property type="entry name" value="Beta_helix"/>
    <property type="match status" value="1"/>
</dbReference>
<evidence type="ECO:0000259" key="2">
    <source>
        <dbReference type="Pfam" id="PF13229"/>
    </source>
</evidence>
<dbReference type="AlphaFoldDB" id="A0A6C2UQW6"/>
<reference evidence="3 4" key="1">
    <citation type="submission" date="2019-04" db="EMBL/GenBank/DDBJ databases">
        <authorList>
            <person name="Van Vliet M D."/>
        </authorList>
    </citation>
    <scope>NUCLEOTIDE SEQUENCE [LARGE SCALE GENOMIC DNA]</scope>
    <source>
        <strain evidence="3 4">F21</strain>
    </source>
</reference>
<feature type="domain" description="Right handed beta helix" evidence="2">
    <location>
        <begin position="206"/>
        <end position="352"/>
    </location>
</feature>
<evidence type="ECO:0000313" key="3">
    <source>
        <dbReference type="EMBL" id="VGO22685.1"/>
    </source>
</evidence>
<keyword evidence="1" id="KW-0732">Signal</keyword>
<organism evidence="3 4">
    <name type="scientific">Pontiella sulfatireligans</name>
    <dbReference type="NCBI Taxonomy" id="2750658"/>
    <lineage>
        <taxon>Bacteria</taxon>
        <taxon>Pseudomonadati</taxon>
        <taxon>Kiritimatiellota</taxon>
        <taxon>Kiritimatiellia</taxon>
        <taxon>Kiritimatiellales</taxon>
        <taxon>Pontiellaceae</taxon>
        <taxon>Pontiella</taxon>
    </lineage>
</organism>
<accession>A0A6C2UQW6</accession>
<feature type="chain" id="PRO_5025507932" description="Right handed beta helix domain-containing protein" evidence="1">
    <location>
        <begin position="19"/>
        <end position="547"/>
    </location>
</feature>
<dbReference type="Gene3D" id="2.160.20.10">
    <property type="entry name" value="Single-stranded right-handed beta-helix, Pectin lyase-like"/>
    <property type="match status" value="2"/>
</dbReference>
<feature type="signal peptide" evidence="1">
    <location>
        <begin position="1"/>
        <end position="18"/>
    </location>
</feature>
<dbReference type="InterPro" id="IPR039448">
    <property type="entry name" value="Beta_helix"/>
</dbReference>
<dbReference type="InterPro" id="IPR006626">
    <property type="entry name" value="PbH1"/>
</dbReference>
<dbReference type="InterPro" id="IPR011050">
    <property type="entry name" value="Pectin_lyase_fold/virulence"/>
</dbReference>